<dbReference type="OMA" id="CAFYLTS"/>
<dbReference type="HOGENOM" id="CLU_009579_16_2_1"/>
<evidence type="ECO:0000256" key="10">
    <source>
        <dbReference type="SAM" id="Phobius"/>
    </source>
</evidence>
<dbReference type="PANTHER" id="PTHR24246:SF27">
    <property type="entry name" value="ADENOSINE RECEPTOR, ISOFORM A"/>
    <property type="match status" value="1"/>
</dbReference>
<comment type="subcellular location">
    <subcellularLocation>
        <location evidence="1">Cell membrane</location>
        <topology evidence="1">Multi-pass membrane protein</topology>
    </subcellularLocation>
</comment>
<feature type="transmembrane region" description="Helical" evidence="10">
    <location>
        <begin position="133"/>
        <end position="156"/>
    </location>
</feature>
<evidence type="ECO:0000256" key="3">
    <source>
        <dbReference type="ARBA" id="ARBA00022692"/>
    </source>
</evidence>
<protein>
    <recommendedName>
        <fullName evidence="11">G-protein coupled receptors family 1 profile domain-containing protein</fullName>
    </recommendedName>
</protein>
<dbReference type="Gene3D" id="1.20.1070.10">
    <property type="entry name" value="Rhodopsin 7-helix transmembrane proteins"/>
    <property type="match status" value="1"/>
</dbReference>
<name>A7RES6_NEMVE</name>
<evidence type="ECO:0000256" key="8">
    <source>
        <dbReference type="ARBA" id="ARBA00023180"/>
    </source>
</evidence>
<feature type="non-terminal residue" evidence="12">
    <location>
        <position position="1"/>
    </location>
</feature>
<dbReference type="GO" id="GO:0007186">
    <property type="term" value="P:G protein-coupled receptor signaling pathway"/>
    <property type="evidence" value="ECO:0000318"/>
    <property type="project" value="GO_Central"/>
</dbReference>
<dbReference type="InterPro" id="IPR000276">
    <property type="entry name" value="GPCR_Rhodpsn"/>
</dbReference>
<keyword evidence="7" id="KW-0675">Receptor</keyword>
<dbReference type="GO" id="GO:0001609">
    <property type="term" value="F:G protein-coupled adenosine receptor activity"/>
    <property type="evidence" value="ECO:0000318"/>
    <property type="project" value="GO_Central"/>
</dbReference>
<evidence type="ECO:0000256" key="7">
    <source>
        <dbReference type="ARBA" id="ARBA00023170"/>
    </source>
</evidence>
<evidence type="ECO:0000256" key="2">
    <source>
        <dbReference type="ARBA" id="ARBA00022475"/>
    </source>
</evidence>
<keyword evidence="13" id="KW-1185">Reference proteome</keyword>
<dbReference type="Pfam" id="PF00001">
    <property type="entry name" value="7tm_1"/>
    <property type="match status" value="1"/>
</dbReference>
<proteinExistence type="predicted"/>
<keyword evidence="2" id="KW-1003">Cell membrane</keyword>
<dbReference type="InParanoid" id="A7RES6"/>
<evidence type="ECO:0000256" key="5">
    <source>
        <dbReference type="ARBA" id="ARBA00023040"/>
    </source>
</evidence>
<keyword evidence="8" id="KW-0325">Glycoprotein</keyword>
<keyword evidence="5" id="KW-0297">G-protein coupled receptor</keyword>
<sequence length="252" mass="29145">NLLTIAAFASKKCLRKRGTYLLINLATADVFIGLVPVPMVMYFTGVEFKLWKAVSHSTLSYTYFGLDILLGLASLGNLTIIALERLFATQWPFHYRTLRPRNYYTTISITWFVAVVISMLCFLTQYLTNKLMMSTYISMTFVFTAFLVICTSYAIVWTKLKLHRRHEDHYRKTRENERKIGITMIILTVLSLATWLPFVMLNLVVVFADVPFPSQTTILATKMLHYGNSLVNCIVYTLRMPHFRSSVFVLFR</sequence>
<dbReference type="EMBL" id="DS469507">
    <property type="protein sequence ID" value="EDO49964.1"/>
    <property type="molecule type" value="Genomic_DNA"/>
</dbReference>
<evidence type="ECO:0000313" key="12">
    <source>
        <dbReference type="EMBL" id="EDO49964.1"/>
    </source>
</evidence>
<keyword evidence="9" id="KW-0807">Transducer</keyword>
<reference evidence="12 13" key="1">
    <citation type="journal article" date="2007" name="Science">
        <title>Sea anemone genome reveals ancestral eumetazoan gene repertoire and genomic organization.</title>
        <authorList>
            <person name="Putnam N.H."/>
            <person name="Srivastava M."/>
            <person name="Hellsten U."/>
            <person name="Dirks B."/>
            <person name="Chapman J."/>
            <person name="Salamov A."/>
            <person name="Terry A."/>
            <person name="Shapiro H."/>
            <person name="Lindquist E."/>
            <person name="Kapitonov V.V."/>
            <person name="Jurka J."/>
            <person name="Genikhovich G."/>
            <person name="Grigoriev I.V."/>
            <person name="Lucas S.M."/>
            <person name="Steele R.E."/>
            <person name="Finnerty J.R."/>
            <person name="Technau U."/>
            <person name="Martindale M.Q."/>
            <person name="Rokhsar D.S."/>
        </authorList>
    </citation>
    <scope>NUCLEOTIDE SEQUENCE [LARGE SCALE GENOMIC DNA]</scope>
    <source>
        <strain evidence="13">CH2 X CH6</strain>
    </source>
</reference>
<dbReference type="PANTHER" id="PTHR24246">
    <property type="entry name" value="OLFACTORY RECEPTOR AND ADENOSINE RECEPTOR"/>
    <property type="match status" value="1"/>
</dbReference>
<dbReference type="STRING" id="45351.A7RES6"/>
<keyword evidence="3 10" id="KW-0812">Transmembrane</keyword>
<dbReference type="FunCoup" id="A7RES6">
    <property type="interactions" value="33"/>
</dbReference>
<evidence type="ECO:0000256" key="6">
    <source>
        <dbReference type="ARBA" id="ARBA00023136"/>
    </source>
</evidence>
<dbReference type="AlphaFoldDB" id="A7RES6"/>
<gene>
    <name evidence="12" type="ORF">NEMVEDRAFT_v1g2159</name>
</gene>
<keyword evidence="4 10" id="KW-1133">Transmembrane helix</keyword>
<feature type="transmembrane region" description="Helical" evidence="10">
    <location>
        <begin position="103"/>
        <end position="127"/>
    </location>
</feature>
<evidence type="ECO:0000259" key="11">
    <source>
        <dbReference type="PROSITE" id="PS50262"/>
    </source>
</evidence>
<dbReference type="PhylomeDB" id="A7RES6"/>
<dbReference type="PRINTS" id="PR00237">
    <property type="entry name" value="GPCRRHODOPSN"/>
</dbReference>
<evidence type="ECO:0000256" key="4">
    <source>
        <dbReference type="ARBA" id="ARBA00022989"/>
    </source>
</evidence>
<feature type="transmembrane region" description="Helical" evidence="10">
    <location>
        <begin position="63"/>
        <end position="83"/>
    </location>
</feature>
<evidence type="ECO:0000256" key="9">
    <source>
        <dbReference type="ARBA" id="ARBA00023224"/>
    </source>
</evidence>
<keyword evidence="6 10" id="KW-0472">Membrane</keyword>
<evidence type="ECO:0000313" key="13">
    <source>
        <dbReference type="Proteomes" id="UP000001593"/>
    </source>
</evidence>
<dbReference type="GO" id="GO:0005886">
    <property type="term" value="C:plasma membrane"/>
    <property type="evidence" value="ECO:0000318"/>
    <property type="project" value="GO_Central"/>
</dbReference>
<accession>A7RES6</accession>
<feature type="non-terminal residue" evidence="12">
    <location>
        <position position="252"/>
    </location>
</feature>
<feature type="transmembrane region" description="Helical" evidence="10">
    <location>
        <begin position="180"/>
        <end position="208"/>
    </location>
</feature>
<organism evidence="12 13">
    <name type="scientific">Nematostella vectensis</name>
    <name type="common">Starlet sea anemone</name>
    <dbReference type="NCBI Taxonomy" id="45351"/>
    <lineage>
        <taxon>Eukaryota</taxon>
        <taxon>Metazoa</taxon>
        <taxon>Cnidaria</taxon>
        <taxon>Anthozoa</taxon>
        <taxon>Hexacorallia</taxon>
        <taxon>Actiniaria</taxon>
        <taxon>Edwardsiidae</taxon>
        <taxon>Nematostella</taxon>
    </lineage>
</organism>
<dbReference type="InterPro" id="IPR017452">
    <property type="entry name" value="GPCR_Rhodpsn_7TM"/>
</dbReference>
<dbReference type="SUPFAM" id="SSF81321">
    <property type="entry name" value="Family A G protein-coupled receptor-like"/>
    <property type="match status" value="1"/>
</dbReference>
<feature type="transmembrane region" description="Helical" evidence="10">
    <location>
        <begin position="21"/>
        <end position="43"/>
    </location>
</feature>
<dbReference type="CDD" id="cd00637">
    <property type="entry name" value="7tm_classA_rhodopsin-like"/>
    <property type="match status" value="1"/>
</dbReference>
<dbReference type="PROSITE" id="PS50262">
    <property type="entry name" value="G_PROTEIN_RECEP_F1_2"/>
    <property type="match status" value="1"/>
</dbReference>
<dbReference type="Proteomes" id="UP000001593">
    <property type="component" value="Unassembled WGS sequence"/>
</dbReference>
<evidence type="ECO:0000256" key="1">
    <source>
        <dbReference type="ARBA" id="ARBA00004651"/>
    </source>
</evidence>
<feature type="domain" description="G-protein coupled receptors family 1 profile" evidence="11">
    <location>
        <begin position="1"/>
        <end position="236"/>
    </location>
</feature>